<accession>A0A2P2BQB4</accession>
<keyword evidence="9" id="KW-1185">Reference proteome</keyword>
<keyword evidence="3 6" id="KW-0812">Transmembrane</keyword>
<feature type="transmembrane region" description="Helical" evidence="6">
    <location>
        <begin position="289"/>
        <end position="313"/>
    </location>
</feature>
<dbReference type="Pfam" id="PF02687">
    <property type="entry name" value="FtsX"/>
    <property type="match status" value="1"/>
</dbReference>
<comment type="subcellular location">
    <subcellularLocation>
        <location evidence="1">Cell membrane</location>
        <topology evidence="1">Multi-pass membrane protein</topology>
    </subcellularLocation>
</comment>
<dbReference type="Proteomes" id="UP000245695">
    <property type="component" value="Chromosome 1"/>
</dbReference>
<evidence type="ECO:0000256" key="4">
    <source>
        <dbReference type="ARBA" id="ARBA00022989"/>
    </source>
</evidence>
<feature type="transmembrane region" description="Helical" evidence="6">
    <location>
        <begin position="413"/>
        <end position="437"/>
    </location>
</feature>
<organism evidence="8 9">
    <name type="scientific">Romboutsia hominis</name>
    <dbReference type="NCBI Taxonomy" id="1507512"/>
    <lineage>
        <taxon>Bacteria</taxon>
        <taxon>Bacillati</taxon>
        <taxon>Bacillota</taxon>
        <taxon>Clostridia</taxon>
        <taxon>Peptostreptococcales</taxon>
        <taxon>Peptostreptococcaceae</taxon>
        <taxon>Romboutsia</taxon>
    </lineage>
</organism>
<dbReference type="GO" id="GO:0005886">
    <property type="term" value="C:plasma membrane"/>
    <property type="evidence" value="ECO:0007669"/>
    <property type="project" value="UniProtKB-SubCell"/>
</dbReference>
<evidence type="ECO:0000313" key="9">
    <source>
        <dbReference type="Proteomes" id="UP000245695"/>
    </source>
</evidence>
<keyword evidence="5 6" id="KW-0472">Membrane</keyword>
<feature type="transmembrane region" description="Helical" evidence="6">
    <location>
        <begin position="20"/>
        <end position="38"/>
    </location>
</feature>
<dbReference type="PANTHER" id="PTHR30572">
    <property type="entry name" value="MEMBRANE COMPONENT OF TRANSPORTER-RELATED"/>
    <property type="match status" value="1"/>
</dbReference>
<dbReference type="InterPro" id="IPR050250">
    <property type="entry name" value="Macrolide_Exporter_MacB"/>
</dbReference>
<dbReference type="RefSeq" id="WP_166505170.1">
    <property type="nucleotide sequence ID" value="NZ_JAKNTL010000007.1"/>
</dbReference>
<dbReference type="GO" id="GO:0022857">
    <property type="term" value="F:transmembrane transporter activity"/>
    <property type="evidence" value="ECO:0007669"/>
    <property type="project" value="TreeGrafter"/>
</dbReference>
<evidence type="ECO:0000313" key="8">
    <source>
        <dbReference type="EMBL" id="CEI72526.1"/>
    </source>
</evidence>
<feature type="transmembrane region" description="Helical" evidence="6">
    <location>
        <begin position="334"/>
        <end position="354"/>
    </location>
</feature>
<reference evidence="8 9" key="1">
    <citation type="submission" date="2014-09" db="EMBL/GenBank/DDBJ databases">
        <authorList>
            <person name="Hornung B.V."/>
        </authorList>
    </citation>
    <scope>NUCLEOTIDE SEQUENCE [LARGE SCALE GENOMIC DNA]</scope>
    <source>
        <strain evidence="8 9">FRIFI</strain>
    </source>
</reference>
<evidence type="ECO:0000256" key="6">
    <source>
        <dbReference type="SAM" id="Phobius"/>
    </source>
</evidence>
<dbReference type="EMBL" id="LN650648">
    <property type="protein sequence ID" value="CEI72526.1"/>
    <property type="molecule type" value="Genomic_DNA"/>
</dbReference>
<evidence type="ECO:0000256" key="2">
    <source>
        <dbReference type="ARBA" id="ARBA00022475"/>
    </source>
</evidence>
<evidence type="ECO:0000259" key="7">
    <source>
        <dbReference type="Pfam" id="PF02687"/>
    </source>
</evidence>
<dbReference type="PANTHER" id="PTHR30572:SF9">
    <property type="entry name" value="ABC TRANSPORTER PERMEASE PROTEIN"/>
    <property type="match status" value="1"/>
</dbReference>
<dbReference type="AlphaFoldDB" id="A0A2P2BQB4"/>
<keyword evidence="4 6" id="KW-1133">Transmembrane helix</keyword>
<dbReference type="KEGG" id="rhom:FRIFI_0986"/>
<proteinExistence type="predicted"/>
<evidence type="ECO:0000256" key="3">
    <source>
        <dbReference type="ARBA" id="ARBA00022692"/>
    </source>
</evidence>
<protein>
    <submittedName>
        <fullName evidence="8">Efflux ABC transporter, permease protein</fullName>
    </submittedName>
</protein>
<feature type="domain" description="ABC3 transporter permease C-terminal" evidence="7">
    <location>
        <begin position="292"/>
        <end position="438"/>
    </location>
</feature>
<dbReference type="InterPro" id="IPR003838">
    <property type="entry name" value="ABC3_permease_C"/>
</dbReference>
<evidence type="ECO:0000256" key="5">
    <source>
        <dbReference type="ARBA" id="ARBA00023136"/>
    </source>
</evidence>
<sequence>MDVLKRAWLYITRKKKKSLIMLFILFAIATAILSGIAVKKATNIAKENATSGLSNFFSINSQRISRKTIEEILKIKDIKNYNASIDGGGNIDGLKKVKPTKEAPYDYEGLEKTFIATGNDNTESDLKFVNKSIKLVEGRHIKPGDKGKVLVHKSLAKLNNLKIGDKLTINKMHGRDSHAVPGKGQDQMTLEIVGIFDNVIEEAEREGTYLDLIENYLLTDNNSIQEFYGYTDNDDVFYTTSFYADKNTNIDSVISKVKQLPINLNGARIDKSGDIFLALSKSFETMDKIVNMMLIGSTVIGVVILSLILTFWIQGRIHETGILLSIGVSKFKIIAQYISELLIISVLAFSLSYFSGQLIAQNVGDSLMQKAANETVQSIKQEAGFALGNDPDTKMLTYTSKDIEVKITPKEMIYVWAVGSAVITASVAISSLSIIRLKPKEILSKMS</sequence>
<name>A0A2P2BQB4_9FIRM</name>
<keyword evidence="2" id="KW-1003">Cell membrane</keyword>
<evidence type="ECO:0000256" key="1">
    <source>
        <dbReference type="ARBA" id="ARBA00004651"/>
    </source>
</evidence>
<gene>
    <name evidence="8" type="ORF">FRIFI_0986</name>
</gene>